<dbReference type="PATRIC" id="fig|39777.7.peg.1376"/>
<dbReference type="STRING" id="39777.B7L28_05560"/>
<dbReference type="Proteomes" id="UP000070226">
    <property type="component" value="Unassembled WGS sequence"/>
</dbReference>
<name>A0A133S326_9FIRM</name>
<sequence length="106" mass="12340">MMDSLRTFMDEMLDDQGRKEGFISDLLANLKTQPIPTLEQAQTGYTTVSNLHGIFYNYDASEVTISYKVVPDMYAPYTMSFRQFEVVLEGLLTSRRNQKWQIKQDK</sequence>
<comment type="caution">
    <text evidence="1">The sequence shown here is derived from an EMBL/GenBank/DDBJ whole genome shotgun (WGS) entry which is preliminary data.</text>
</comment>
<protein>
    <submittedName>
        <fullName evidence="1">Uncharacterized protein</fullName>
    </submittedName>
</protein>
<dbReference type="EMBL" id="LRQT01000079">
    <property type="protein sequence ID" value="KXA62848.1"/>
    <property type="molecule type" value="Genomic_DNA"/>
</dbReference>
<evidence type="ECO:0000313" key="2">
    <source>
        <dbReference type="Proteomes" id="UP000070226"/>
    </source>
</evidence>
<reference evidence="1 2" key="1">
    <citation type="submission" date="2016-01" db="EMBL/GenBank/DDBJ databases">
        <authorList>
            <person name="Oliw E.H."/>
        </authorList>
    </citation>
    <scope>NUCLEOTIDE SEQUENCE [LARGE SCALE GENOMIC DNA]</scope>
    <source>
        <strain evidence="1 2">CMW7756B</strain>
    </source>
</reference>
<dbReference type="AlphaFoldDB" id="A0A133S326"/>
<gene>
    <name evidence="1" type="ORF">HMPREF3233_01411</name>
</gene>
<accession>A0A133S326</accession>
<proteinExistence type="predicted"/>
<evidence type="ECO:0000313" key="1">
    <source>
        <dbReference type="EMBL" id="KXA62848.1"/>
    </source>
</evidence>
<organism evidence="1">
    <name type="scientific">Veillonella atypica</name>
    <dbReference type="NCBI Taxonomy" id="39777"/>
    <lineage>
        <taxon>Bacteria</taxon>
        <taxon>Bacillati</taxon>
        <taxon>Bacillota</taxon>
        <taxon>Negativicutes</taxon>
        <taxon>Veillonellales</taxon>
        <taxon>Veillonellaceae</taxon>
        <taxon>Veillonella</taxon>
    </lineage>
</organism>
<dbReference type="KEGG" id="vat:B7L28_05560"/>